<feature type="transmembrane region" description="Helical" evidence="5">
    <location>
        <begin position="178"/>
        <end position="196"/>
    </location>
</feature>
<feature type="domain" description="Major facilitator superfamily (MFS) profile" evidence="6">
    <location>
        <begin position="22"/>
        <end position="423"/>
    </location>
</feature>
<feature type="transmembrane region" description="Helical" evidence="5">
    <location>
        <begin position="236"/>
        <end position="256"/>
    </location>
</feature>
<sequence>MKVLEASTAASQSVVGRYRWTICAMIFFATTINYMDRQMLGLLAPLLQKDIGWNQVQYAQTVMVFTVAYAIGLATFGRIADRVSTKVVYGSAMAMWSLAAMLHAAAATVPGFAAVRGLLGFGEAANFPVAIRTTAIWFPKKERALATGFWNMGATIGGIVAPAFVPIAAVMWGWRATFVAGGAAGFIWLVVWLLVYRPPAQHPSVTKGELDYINSDRDEVVEQSVSWLSVLKYRETWAFVFGKLLTDPVWWFYLFWLPKWLNESRHIDIGNLGLPLIVIYTMASVGSVAGGWLSSRLMARTNRPNFARKLAMGICAVCVLPIATLSHFQSLWYAVFAVGLAAAAHQGWSANLVTMVGDVFPRRVVGTVVGIGGVAGMAGSFLYSGVIGETLQRTGQYWALFAVGASAYLVALCIIHLLMPRMTAVKLREQGAVSR</sequence>
<dbReference type="CDD" id="cd17319">
    <property type="entry name" value="MFS_ExuT_GudP_like"/>
    <property type="match status" value="1"/>
</dbReference>
<dbReference type="InterPro" id="IPR020846">
    <property type="entry name" value="MFS_dom"/>
</dbReference>
<feature type="transmembrane region" description="Helical" evidence="5">
    <location>
        <begin position="397"/>
        <end position="418"/>
    </location>
</feature>
<dbReference type="Pfam" id="PF07690">
    <property type="entry name" value="MFS_1"/>
    <property type="match status" value="1"/>
</dbReference>
<keyword evidence="4 5" id="KW-0472">Membrane</keyword>
<protein>
    <submittedName>
        <fullName evidence="7">MFS transporter, ACS family, hexuronate transporter</fullName>
    </submittedName>
</protein>
<evidence type="ECO:0000313" key="7">
    <source>
        <dbReference type="EMBL" id="SDR51867.1"/>
    </source>
</evidence>
<evidence type="ECO:0000256" key="1">
    <source>
        <dbReference type="ARBA" id="ARBA00004141"/>
    </source>
</evidence>
<feature type="transmembrane region" description="Helical" evidence="5">
    <location>
        <begin position="87"/>
        <end position="106"/>
    </location>
</feature>
<dbReference type="InterPro" id="IPR036259">
    <property type="entry name" value="MFS_trans_sf"/>
</dbReference>
<dbReference type="PANTHER" id="PTHR11662:SF285">
    <property type="entry name" value="HEXURONATE TRANSPORTER"/>
    <property type="match status" value="1"/>
</dbReference>
<name>A0A1H1JQT8_9BURK</name>
<evidence type="ECO:0000256" key="4">
    <source>
        <dbReference type="ARBA" id="ARBA00023136"/>
    </source>
</evidence>
<evidence type="ECO:0000313" key="8">
    <source>
        <dbReference type="Proteomes" id="UP000183487"/>
    </source>
</evidence>
<keyword evidence="2 5" id="KW-0812">Transmembrane</keyword>
<dbReference type="InterPro" id="IPR011701">
    <property type="entry name" value="MFS"/>
</dbReference>
<proteinExistence type="predicted"/>
<feature type="transmembrane region" description="Helical" evidence="5">
    <location>
        <begin position="150"/>
        <end position="172"/>
    </location>
</feature>
<dbReference type="GO" id="GO:0016020">
    <property type="term" value="C:membrane"/>
    <property type="evidence" value="ECO:0007669"/>
    <property type="project" value="UniProtKB-SubCell"/>
</dbReference>
<keyword evidence="3 5" id="KW-1133">Transmembrane helix</keyword>
<dbReference type="RefSeq" id="WP_074772521.1">
    <property type="nucleotide sequence ID" value="NZ_FNKP01000003.1"/>
</dbReference>
<evidence type="ECO:0000256" key="5">
    <source>
        <dbReference type="SAM" id="Phobius"/>
    </source>
</evidence>
<dbReference type="PROSITE" id="PS50850">
    <property type="entry name" value="MFS"/>
    <property type="match status" value="1"/>
</dbReference>
<reference evidence="8" key="1">
    <citation type="submission" date="2016-10" db="EMBL/GenBank/DDBJ databases">
        <authorList>
            <person name="Varghese N."/>
        </authorList>
    </citation>
    <scope>NUCLEOTIDE SEQUENCE [LARGE SCALE GENOMIC DNA]</scope>
    <source>
        <strain evidence="8">GAS106B</strain>
    </source>
</reference>
<dbReference type="OrthoDB" id="8596007at2"/>
<organism evidence="7 8">
    <name type="scientific">Paraburkholderia fungorum</name>
    <dbReference type="NCBI Taxonomy" id="134537"/>
    <lineage>
        <taxon>Bacteria</taxon>
        <taxon>Pseudomonadati</taxon>
        <taxon>Pseudomonadota</taxon>
        <taxon>Betaproteobacteria</taxon>
        <taxon>Burkholderiales</taxon>
        <taxon>Burkholderiaceae</taxon>
        <taxon>Paraburkholderia</taxon>
    </lineage>
</organism>
<dbReference type="GO" id="GO:0015134">
    <property type="term" value="F:hexuronate transmembrane transporter activity"/>
    <property type="evidence" value="ECO:0007669"/>
    <property type="project" value="TreeGrafter"/>
</dbReference>
<dbReference type="InterPro" id="IPR000849">
    <property type="entry name" value="Sugar_P_transporter"/>
</dbReference>
<evidence type="ECO:0000259" key="6">
    <source>
        <dbReference type="PROSITE" id="PS50850"/>
    </source>
</evidence>
<feature type="transmembrane region" description="Helical" evidence="5">
    <location>
        <begin position="276"/>
        <end position="294"/>
    </location>
</feature>
<feature type="transmembrane region" description="Helical" evidence="5">
    <location>
        <begin position="306"/>
        <end position="325"/>
    </location>
</feature>
<feature type="transmembrane region" description="Helical" evidence="5">
    <location>
        <begin position="18"/>
        <end position="35"/>
    </location>
</feature>
<feature type="transmembrane region" description="Helical" evidence="5">
    <location>
        <begin position="331"/>
        <end position="352"/>
    </location>
</feature>
<dbReference type="Gene3D" id="1.20.1250.20">
    <property type="entry name" value="MFS general substrate transporter like domains"/>
    <property type="match status" value="2"/>
</dbReference>
<dbReference type="EMBL" id="FNKP01000003">
    <property type="protein sequence ID" value="SDR51867.1"/>
    <property type="molecule type" value="Genomic_DNA"/>
</dbReference>
<dbReference type="Proteomes" id="UP000183487">
    <property type="component" value="Unassembled WGS sequence"/>
</dbReference>
<feature type="transmembrane region" description="Helical" evidence="5">
    <location>
        <begin position="364"/>
        <end position="385"/>
    </location>
</feature>
<evidence type="ECO:0000256" key="3">
    <source>
        <dbReference type="ARBA" id="ARBA00022989"/>
    </source>
</evidence>
<gene>
    <name evidence="7" type="ORF">SAMN05443245_7043</name>
</gene>
<evidence type="ECO:0000256" key="2">
    <source>
        <dbReference type="ARBA" id="ARBA00022692"/>
    </source>
</evidence>
<comment type="subcellular location">
    <subcellularLocation>
        <location evidence="1">Membrane</location>
        <topology evidence="1">Multi-pass membrane protein</topology>
    </subcellularLocation>
</comment>
<dbReference type="PANTHER" id="PTHR11662">
    <property type="entry name" value="SOLUTE CARRIER FAMILY 17"/>
    <property type="match status" value="1"/>
</dbReference>
<accession>A0A1H1JQT8</accession>
<feature type="transmembrane region" description="Helical" evidence="5">
    <location>
        <begin position="118"/>
        <end position="138"/>
    </location>
</feature>
<dbReference type="InterPro" id="IPR050382">
    <property type="entry name" value="MFS_Na/Anion_cotransporter"/>
</dbReference>
<dbReference type="SUPFAM" id="SSF103473">
    <property type="entry name" value="MFS general substrate transporter"/>
    <property type="match status" value="1"/>
</dbReference>
<dbReference type="AlphaFoldDB" id="A0A1H1JQT8"/>
<dbReference type="PIRSF" id="PIRSF002808">
    <property type="entry name" value="Hexose_phosphate_transp"/>
    <property type="match status" value="1"/>
</dbReference>
<keyword evidence="8" id="KW-1185">Reference proteome</keyword>
<feature type="transmembrane region" description="Helical" evidence="5">
    <location>
        <begin position="55"/>
        <end position="75"/>
    </location>
</feature>